<feature type="region of interest" description="Disordered" evidence="1">
    <location>
        <begin position="31"/>
        <end position="209"/>
    </location>
</feature>
<feature type="compositionally biased region" description="Acidic residues" evidence="1">
    <location>
        <begin position="129"/>
        <end position="138"/>
    </location>
</feature>
<dbReference type="EMBL" id="GL377566">
    <property type="protein sequence ID" value="EFJ36809.1"/>
    <property type="molecule type" value="Genomic_DNA"/>
</dbReference>
<dbReference type="OMA" id="FHNERAG"/>
<feature type="compositionally biased region" description="Acidic residues" evidence="1">
    <location>
        <begin position="261"/>
        <end position="277"/>
    </location>
</feature>
<dbReference type="KEGG" id="smo:SELMODRAFT_140547"/>
<feature type="region of interest" description="Disordered" evidence="1">
    <location>
        <begin position="247"/>
        <end position="331"/>
    </location>
</feature>
<feature type="region of interest" description="Disordered" evidence="1">
    <location>
        <begin position="427"/>
        <end position="453"/>
    </location>
</feature>
<proteinExistence type="predicted"/>
<evidence type="ECO:0000313" key="4">
    <source>
        <dbReference type="Proteomes" id="UP000001514"/>
    </source>
</evidence>
<dbReference type="GO" id="GO:0000398">
    <property type="term" value="P:mRNA splicing, via spliceosome"/>
    <property type="evidence" value="ECO:0000318"/>
    <property type="project" value="GO_Central"/>
</dbReference>
<feature type="compositionally biased region" description="Acidic residues" evidence="1">
    <location>
        <begin position="156"/>
        <end position="191"/>
    </location>
</feature>
<feature type="compositionally biased region" description="Basic and acidic residues" evidence="1">
    <location>
        <begin position="278"/>
        <end position="329"/>
    </location>
</feature>
<dbReference type="HOGENOM" id="CLU_023077_0_1_1"/>
<keyword evidence="4" id="KW-1185">Reference proteome</keyword>
<evidence type="ECO:0000256" key="1">
    <source>
        <dbReference type="SAM" id="MobiDB-lite"/>
    </source>
</evidence>
<dbReference type="InterPro" id="IPR033194">
    <property type="entry name" value="MFAP1"/>
</dbReference>
<feature type="region of interest" description="Disordered" evidence="1">
    <location>
        <begin position="348"/>
        <end position="375"/>
    </location>
</feature>
<dbReference type="STRING" id="88036.D8QRP0"/>
<evidence type="ECO:0000313" key="3">
    <source>
        <dbReference type="EMBL" id="EFJ36809.1"/>
    </source>
</evidence>
<name>D8QRP0_SELML</name>
<reference evidence="3 4" key="1">
    <citation type="journal article" date="2011" name="Science">
        <title>The Selaginella genome identifies genetic changes associated with the evolution of vascular plants.</title>
        <authorList>
            <person name="Banks J.A."/>
            <person name="Nishiyama T."/>
            <person name="Hasebe M."/>
            <person name="Bowman J.L."/>
            <person name="Gribskov M."/>
            <person name="dePamphilis C."/>
            <person name="Albert V.A."/>
            <person name="Aono N."/>
            <person name="Aoyama T."/>
            <person name="Ambrose B.A."/>
            <person name="Ashton N.W."/>
            <person name="Axtell M.J."/>
            <person name="Barker E."/>
            <person name="Barker M.S."/>
            <person name="Bennetzen J.L."/>
            <person name="Bonawitz N.D."/>
            <person name="Chapple C."/>
            <person name="Cheng C."/>
            <person name="Correa L.G."/>
            <person name="Dacre M."/>
            <person name="DeBarry J."/>
            <person name="Dreyer I."/>
            <person name="Elias M."/>
            <person name="Engstrom E.M."/>
            <person name="Estelle M."/>
            <person name="Feng L."/>
            <person name="Finet C."/>
            <person name="Floyd S.K."/>
            <person name="Frommer W.B."/>
            <person name="Fujita T."/>
            <person name="Gramzow L."/>
            <person name="Gutensohn M."/>
            <person name="Harholt J."/>
            <person name="Hattori M."/>
            <person name="Heyl A."/>
            <person name="Hirai T."/>
            <person name="Hiwatashi Y."/>
            <person name="Ishikawa M."/>
            <person name="Iwata M."/>
            <person name="Karol K.G."/>
            <person name="Koehler B."/>
            <person name="Kolukisaoglu U."/>
            <person name="Kubo M."/>
            <person name="Kurata T."/>
            <person name="Lalonde S."/>
            <person name="Li K."/>
            <person name="Li Y."/>
            <person name="Litt A."/>
            <person name="Lyons E."/>
            <person name="Manning G."/>
            <person name="Maruyama T."/>
            <person name="Michael T.P."/>
            <person name="Mikami K."/>
            <person name="Miyazaki S."/>
            <person name="Morinaga S."/>
            <person name="Murata T."/>
            <person name="Mueller-Roeber B."/>
            <person name="Nelson D.R."/>
            <person name="Obara M."/>
            <person name="Oguri Y."/>
            <person name="Olmstead R.G."/>
            <person name="Onodera N."/>
            <person name="Petersen B.L."/>
            <person name="Pils B."/>
            <person name="Prigge M."/>
            <person name="Rensing S.A."/>
            <person name="Riano-Pachon D.M."/>
            <person name="Roberts A.W."/>
            <person name="Sato Y."/>
            <person name="Scheller H.V."/>
            <person name="Schulz B."/>
            <person name="Schulz C."/>
            <person name="Shakirov E.V."/>
            <person name="Shibagaki N."/>
            <person name="Shinohara N."/>
            <person name="Shippen D.E."/>
            <person name="Soerensen I."/>
            <person name="Sotooka R."/>
            <person name="Sugimoto N."/>
            <person name="Sugita M."/>
            <person name="Sumikawa N."/>
            <person name="Tanurdzic M."/>
            <person name="Theissen G."/>
            <person name="Ulvskov P."/>
            <person name="Wakazuki S."/>
            <person name="Weng J.K."/>
            <person name="Willats W.W."/>
            <person name="Wipf D."/>
            <person name="Wolf P.G."/>
            <person name="Yang L."/>
            <person name="Zimmer A.D."/>
            <person name="Zhu Q."/>
            <person name="Mitros T."/>
            <person name="Hellsten U."/>
            <person name="Loque D."/>
            <person name="Otillar R."/>
            <person name="Salamov A."/>
            <person name="Schmutz J."/>
            <person name="Shapiro H."/>
            <person name="Lindquist E."/>
            <person name="Lucas S."/>
            <person name="Rokhsar D."/>
            <person name="Grigoriev I.V."/>
        </authorList>
    </citation>
    <scope>NUCLEOTIDE SEQUENCE [LARGE SCALE GENOMIC DNA]</scope>
</reference>
<feature type="compositionally biased region" description="Acidic residues" evidence="1">
    <location>
        <begin position="39"/>
        <end position="51"/>
    </location>
</feature>
<feature type="compositionally biased region" description="Basic and acidic residues" evidence="1">
    <location>
        <begin position="247"/>
        <end position="257"/>
    </location>
</feature>
<dbReference type="InParanoid" id="D8QRP0"/>
<feature type="domain" description="Micro-fibrillar-associated protein 1 C-terminal" evidence="2">
    <location>
        <begin position="186"/>
        <end position="406"/>
    </location>
</feature>
<feature type="compositionally biased region" description="Basic and acidic residues" evidence="1">
    <location>
        <begin position="139"/>
        <end position="155"/>
    </location>
</feature>
<feature type="compositionally biased region" description="Basic and acidic residues" evidence="1">
    <location>
        <begin position="59"/>
        <end position="110"/>
    </location>
</feature>
<organism evidence="4">
    <name type="scientific">Selaginella moellendorffii</name>
    <name type="common">Spikemoss</name>
    <dbReference type="NCBI Taxonomy" id="88036"/>
    <lineage>
        <taxon>Eukaryota</taxon>
        <taxon>Viridiplantae</taxon>
        <taxon>Streptophyta</taxon>
        <taxon>Embryophyta</taxon>
        <taxon>Tracheophyta</taxon>
        <taxon>Lycopodiopsida</taxon>
        <taxon>Selaginellales</taxon>
        <taxon>Selaginellaceae</taxon>
        <taxon>Selaginella</taxon>
    </lineage>
</organism>
<accession>D8QRP0</accession>
<dbReference type="GO" id="GO:0005684">
    <property type="term" value="C:U2-type spliceosomal complex"/>
    <property type="evidence" value="ECO:0000318"/>
    <property type="project" value="GO_Central"/>
</dbReference>
<dbReference type="PANTHER" id="PTHR15327">
    <property type="entry name" value="MICROFIBRIL-ASSOCIATED PROTEIN"/>
    <property type="match status" value="1"/>
</dbReference>
<dbReference type="AlphaFoldDB" id="D8QRP0"/>
<protein>
    <recommendedName>
        <fullName evidence="2">Micro-fibrillar-associated protein 1 C-terminal domain-containing protein</fullName>
    </recommendedName>
</protein>
<dbReference type="eggNOG" id="KOG1425">
    <property type="taxonomic scope" value="Eukaryota"/>
</dbReference>
<feature type="compositionally biased region" description="Basic and acidic residues" evidence="1">
    <location>
        <begin position="117"/>
        <end position="128"/>
    </location>
</feature>
<dbReference type="Proteomes" id="UP000001514">
    <property type="component" value="Unassembled WGS sequence"/>
</dbReference>
<dbReference type="OrthoDB" id="1111734at2759"/>
<gene>
    <name evidence="3" type="ORF">SELMODRAFT_140547</name>
</gene>
<sequence>MSVSAGVTDVAIAVREKLRGKIGQTKVQRYWPGKKPEWAAEEEEEEEEEENFEKKKKKPEPEKSKAPVDEKEVAAARPAARVEDDPRLRRLAESRRNRDEAVARHREIRQAEIVSTRQEEKSGARDAGAEEVEDEEAVEERRKKNRERILQKQKEEEEAAAAATEEDEEDGEEEEDEEDEEEEETDSEDELGGMPMMKPTFVKKSDRETIAERERLEAEEIAMMEDWKKKLELRKIESKHLLVEEIRKEEEREKNKVTDTNGDEVNTDDETNGQEEYEAWKAREIARIKRERDEKENANKEKEEIERLRKMSEEERKEYDRKNPKEAPAPKKKWKYMQKYYHKGVFFMSDDKDPAVPGGNDIYKRDYSEPTGEDKLNKSILPKVMQVKNFGRSGRVKWTDLVNEDTTRWDTPWSSNDKFRAQYNNKMAGMNKPIEKPRGTKKMKRSIEEMYKV</sequence>
<dbReference type="Gramene" id="EFJ36809">
    <property type="protein sequence ID" value="EFJ36809"/>
    <property type="gene ID" value="SELMODRAFT_140547"/>
</dbReference>
<dbReference type="InterPro" id="IPR009730">
    <property type="entry name" value="MFAP1_C"/>
</dbReference>
<evidence type="ECO:0000259" key="2">
    <source>
        <dbReference type="Pfam" id="PF06991"/>
    </source>
</evidence>
<dbReference type="Pfam" id="PF06991">
    <property type="entry name" value="MFAP1"/>
    <property type="match status" value="1"/>
</dbReference>
<dbReference type="FunCoup" id="D8QRP0">
    <property type="interactions" value="3540"/>
</dbReference>
<feature type="compositionally biased region" description="Basic and acidic residues" evidence="1">
    <location>
        <begin position="362"/>
        <end position="375"/>
    </location>
</feature>